<sequence>MNVEFDFSTSEDGIVASTSAESVFDFLAQRKAPIGLLTIKNAIVDRRFLQKWRKATDGFRTAVIHVTFEHCHFGDLPPTEVCNFLFRYIRAISMKIEGRVESFFSTLLSDDRISRLHNLRVYSKAKIPVDDELLLARLFKPGELQVLDFRRVQLSPEFVNKLIHRFRESTRAVRCISRLFLGGDIPWPLHQLNFSKEQIHSGDRDKYRFKNRFGYFSLIVDYGKNELELQINETF</sequence>
<proteinExistence type="predicted"/>
<evidence type="ECO:0000313" key="1">
    <source>
        <dbReference type="Proteomes" id="UP000887576"/>
    </source>
</evidence>
<evidence type="ECO:0000313" key="2">
    <source>
        <dbReference type="WBParaSite" id="JU765_v2.g2761.t1"/>
    </source>
</evidence>
<name>A0AC34R252_9BILA</name>
<organism evidence="1 2">
    <name type="scientific">Panagrolaimus sp. JU765</name>
    <dbReference type="NCBI Taxonomy" id="591449"/>
    <lineage>
        <taxon>Eukaryota</taxon>
        <taxon>Metazoa</taxon>
        <taxon>Ecdysozoa</taxon>
        <taxon>Nematoda</taxon>
        <taxon>Chromadorea</taxon>
        <taxon>Rhabditida</taxon>
        <taxon>Tylenchina</taxon>
        <taxon>Panagrolaimomorpha</taxon>
        <taxon>Panagrolaimoidea</taxon>
        <taxon>Panagrolaimidae</taxon>
        <taxon>Panagrolaimus</taxon>
    </lineage>
</organism>
<dbReference type="WBParaSite" id="JU765_v2.g2761.t1">
    <property type="protein sequence ID" value="JU765_v2.g2761.t1"/>
    <property type="gene ID" value="JU765_v2.g2761"/>
</dbReference>
<dbReference type="Proteomes" id="UP000887576">
    <property type="component" value="Unplaced"/>
</dbReference>
<accession>A0AC34R252</accession>
<reference evidence="2" key="1">
    <citation type="submission" date="2022-11" db="UniProtKB">
        <authorList>
            <consortium name="WormBaseParasite"/>
        </authorList>
    </citation>
    <scope>IDENTIFICATION</scope>
</reference>
<protein>
    <submittedName>
        <fullName evidence="2">DUF38 domain-containing protein</fullName>
    </submittedName>
</protein>